<gene>
    <name evidence="2" type="ORF">SAMN05444359_108169</name>
</gene>
<keyword evidence="3" id="KW-1185">Reference proteome</keyword>
<dbReference type="Pfam" id="PF02452">
    <property type="entry name" value="PemK_toxin"/>
    <property type="match status" value="1"/>
</dbReference>
<dbReference type="Gene3D" id="2.30.30.110">
    <property type="match status" value="1"/>
</dbReference>
<proteinExistence type="inferred from homology"/>
<dbReference type="InParanoid" id="A0A1H9FDD9"/>
<dbReference type="EMBL" id="FOFB01000008">
    <property type="protein sequence ID" value="SEQ35338.1"/>
    <property type="molecule type" value="Genomic_DNA"/>
</dbReference>
<dbReference type="RefSeq" id="WP_090167628.1">
    <property type="nucleotide sequence ID" value="NZ_FOFB01000008.1"/>
</dbReference>
<evidence type="ECO:0000313" key="3">
    <source>
        <dbReference type="Proteomes" id="UP000199021"/>
    </source>
</evidence>
<dbReference type="SUPFAM" id="SSF50118">
    <property type="entry name" value="Cell growth inhibitor/plasmid maintenance toxic component"/>
    <property type="match status" value="1"/>
</dbReference>
<protein>
    <recommendedName>
        <fullName evidence="1">mRNA interferase</fullName>
        <ecNumber evidence="1">3.1.-.-</ecNumber>
    </recommendedName>
</protein>
<dbReference type="InterPro" id="IPR011067">
    <property type="entry name" value="Plasmid_toxin/cell-grow_inhib"/>
</dbReference>
<dbReference type="PANTHER" id="PTHR33988">
    <property type="entry name" value="ENDORIBONUCLEASE MAZF-RELATED"/>
    <property type="match status" value="1"/>
</dbReference>
<dbReference type="GO" id="GO:0003677">
    <property type="term" value="F:DNA binding"/>
    <property type="evidence" value="ECO:0007669"/>
    <property type="project" value="InterPro"/>
</dbReference>
<accession>A0A1H9FDD9</accession>
<dbReference type="EC" id="3.1.-.-" evidence="1"/>
<dbReference type="STRING" id="478744.SAMN05444359_108169"/>
<reference evidence="3" key="1">
    <citation type="submission" date="2016-10" db="EMBL/GenBank/DDBJ databases">
        <authorList>
            <person name="Varghese N."/>
            <person name="Submissions S."/>
        </authorList>
    </citation>
    <scope>NUCLEOTIDE SEQUENCE [LARGE SCALE GENOMIC DNA]</scope>
    <source>
        <strain evidence="3">DSM 24740</strain>
    </source>
</reference>
<comment type="similarity">
    <text evidence="1">Belongs to the PemK/MazF family.</text>
</comment>
<dbReference type="Proteomes" id="UP000199021">
    <property type="component" value="Unassembled WGS sequence"/>
</dbReference>
<organism evidence="2 3">
    <name type="scientific">Neolewinella agarilytica</name>
    <dbReference type="NCBI Taxonomy" id="478744"/>
    <lineage>
        <taxon>Bacteria</taxon>
        <taxon>Pseudomonadati</taxon>
        <taxon>Bacteroidota</taxon>
        <taxon>Saprospiria</taxon>
        <taxon>Saprospirales</taxon>
        <taxon>Lewinellaceae</taxon>
        <taxon>Neolewinella</taxon>
    </lineage>
</organism>
<dbReference type="AlphaFoldDB" id="A0A1H9FDD9"/>
<sequence length="116" mass="12716">MSYQRFELWLANLNPQSGTEVGKTRPVVIVQSDMLNAAGHPSTMVCPLTTNLKPKATILRIHLNEGDGGLNGPGDILVDQVTAIDNRRFRRKLGDLPEAAAEQLVDALRIVLDLED</sequence>
<dbReference type="GO" id="GO:0016787">
    <property type="term" value="F:hydrolase activity"/>
    <property type="evidence" value="ECO:0007669"/>
    <property type="project" value="UniProtKB-KW"/>
</dbReference>
<comment type="function">
    <text evidence="1">Toxic component of a type II toxin-antitoxin (TA) system.</text>
</comment>
<dbReference type="PIRSF" id="PIRSF033490">
    <property type="entry name" value="MazF"/>
    <property type="match status" value="1"/>
</dbReference>
<dbReference type="FunCoup" id="A0A1H9FDD9">
    <property type="interactions" value="64"/>
</dbReference>
<keyword evidence="1" id="KW-0540">Nuclease</keyword>
<keyword evidence="1" id="KW-0255">Endonuclease</keyword>
<dbReference type="OrthoDB" id="9808744at2"/>
<name>A0A1H9FDD9_9BACT</name>
<evidence type="ECO:0000313" key="2">
    <source>
        <dbReference type="EMBL" id="SEQ35338.1"/>
    </source>
</evidence>
<keyword evidence="1" id="KW-0378">Hydrolase</keyword>
<dbReference type="GO" id="GO:0016075">
    <property type="term" value="P:rRNA catabolic process"/>
    <property type="evidence" value="ECO:0007669"/>
    <property type="project" value="TreeGrafter"/>
</dbReference>
<dbReference type="GO" id="GO:0004521">
    <property type="term" value="F:RNA endonuclease activity"/>
    <property type="evidence" value="ECO:0007669"/>
    <property type="project" value="TreeGrafter"/>
</dbReference>
<evidence type="ECO:0000256" key="1">
    <source>
        <dbReference type="PIRNR" id="PIRNR033490"/>
    </source>
</evidence>
<dbReference type="InterPro" id="IPR003477">
    <property type="entry name" value="PemK-like"/>
</dbReference>
<dbReference type="GO" id="GO:0006402">
    <property type="term" value="P:mRNA catabolic process"/>
    <property type="evidence" value="ECO:0007669"/>
    <property type="project" value="TreeGrafter"/>
</dbReference>